<dbReference type="SUPFAM" id="SSF75217">
    <property type="entry name" value="alpha/beta knot"/>
    <property type="match status" value="1"/>
</dbReference>
<dbReference type="GO" id="GO:0008173">
    <property type="term" value="F:RNA methyltransferase activity"/>
    <property type="evidence" value="ECO:0007669"/>
    <property type="project" value="InterPro"/>
</dbReference>
<dbReference type="EMBL" id="KC595277">
    <property type="protein sequence ID" value="AGK84838.1"/>
    <property type="molecule type" value="Genomic_DNA"/>
</dbReference>
<dbReference type="GO" id="GO:0003723">
    <property type="term" value="F:RNA binding"/>
    <property type="evidence" value="ECO:0007669"/>
    <property type="project" value="InterPro"/>
</dbReference>
<dbReference type="InterPro" id="IPR001537">
    <property type="entry name" value="SpoU_MeTrfase"/>
</dbReference>
<dbReference type="GO" id="GO:0006396">
    <property type="term" value="P:RNA processing"/>
    <property type="evidence" value="ECO:0007669"/>
    <property type="project" value="InterPro"/>
</dbReference>
<comment type="similarity">
    <text evidence="1">Belongs to the class IV-like SAM-binding methyltransferase superfamily. RNA methyltransferase TrmH family.</text>
</comment>
<dbReference type="AlphaFoldDB" id="R4JBL7"/>
<feature type="domain" description="MRM3-like substrate binding" evidence="5">
    <location>
        <begin position="11"/>
        <end position="89"/>
    </location>
</feature>
<feature type="domain" description="tRNA/rRNA methyltransferase SpoU type" evidence="4">
    <location>
        <begin position="112"/>
        <end position="250"/>
    </location>
</feature>
<organism evidence="6">
    <name type="scientific">uncultured bacterium BAC25G1</name>
    <dbReference type="NCBI Taxonomy" id="1329523"/>
    <lineage>
        <taxon>Bacteria</taxon>
        <taxon>environmental samples</taxon>
    </lineage>
</organism>
<proteinExistence type="inferred from homology"/>
<dbReference type="GO" id="GO:0032259">
    <property type="term" value="P:methylation"/>
    <property type="evidence" value="ECO:0007669"/>
    <property type="project" value="UniProtKB-KW"/>
</dbReference>
<dbReference type="SUPFAM" id="SSF55315">
    <property type="entry name" value="L30e-like"/>
    <property type="match status" value="1"/>
</dbReference>
<evidence type="ECO:0000259" key="4">
    <source>
        <dbReference type="Pfam" id="PF00588"/>
    </source>
</evidence>
<sequence>MEISKTKTSLLASLHNKKWRLRHGLFIAEGEKCVADMLGVFDLDCLVASPEWIGHNPGIVQSAKGRIFEAGHQTIRKVSSLSTPPEVLAAFHLPQYYLAEESTLPGLSPDGFYLMVDGIQDPGNLGTIIRTADWFGLDTIYASQDTVDVFNSKTVQSSMGSLRRVRVIYADLEELIIRSKVRNVYGTLLGGDDIFKTTLEKEGVVIMGNEGNGISERIRKLVTHSLMIPANCPQSCPDSLNVAVATGIVLAEFRGHRN</sequence>
<dbReference type="Gene3D" id="3.40.1280.10">
    <property type="match status" value="1"/>
</dbReference>
<dbReference type="InterPro" id="IPR053888">
    <property type="entry name" value="MRM3-like_sub_bind"/>
</dbReference>
<keyword evidence="3" id="KW-0808">Transferase</keyword>
<dbReference type="PANTHER" id="PTHR43191">
    <property type="entry name" value="RRNA METHYLTRANSFERASE 3"/>
    <property type="match status" value="1"/>
</dbReference>
<accession>R4JBL7</accession>
<dbReference type="Pfam" id="PF22435">
    <property type="entry name" value="MRM3-like_sub_bind"/>
    <property type="match status" value="1"/>
</dbReference>
<dbReference type="InterPro" id="IPR029064">
    <property type="entry name" value="Ribosomal_eL30-like_sf"/>
</dbReference>
<protein>
    <submittedName>
        <fullName evidence="6">Uncharacterized protein</fullName>
    </submittedName>
</protein>
<reference evidence="6" key="1">
    <citation type="journal article" date="2013" name="Appl. Environ. Microbiol.">
        <title>Functional screening of a metagenomic library reveals operons responsible for enhanced intestinal colonization by gut commensal microbes.</title>
        <authorList>
            <person name="Yoon M.Y."/>
            <person name="Lee K.M."/>
            <person name="Yoon Y."/>
            <person name="Go J."/>
            <person name="Park Y."/>
            <person name="Cho Y.J."/>
            <person name="Tannock G.W."/>
            <person name="Yoon S.S."/>
        </authorList>
    </citation>
    <scope>NUCLEOTIDE SEQUENCE</scope>
</reference>
<evidence type="ECO:0000256" key="2">
    <source>
        <dbReference type="ARBA" id="ARBA00022603"/>
    </source>
</evidence>
<dbReference type="Pfam" id="PF00588">
    <property type="entry name" value="SpoU_methylase"/>
    <property type="match status" value="1"/>
</dbReference>
<dbReference type="InterPro" id="IPR029026">
    <property type="entry name" value="tRNA_m1G_MTases_N"/>
</dbReference>
<dbReference type="InterPro" id="IPR051259">
    <property type="entry name" value="rRNA_Methyltransferase"/>
</dbReference>
<dbReference type="CDD" id="cd18109">
    <property type="entry name" value="SpoU-like_RNA-MTase"/>
    <property type="match status" value="1"/>
</dbReference>
<keyword evidence="2" id="KW-0489">Methyltransferase</keyword>
<gene>
    <name evidence="6" type="ORF">metaSSY_00840</name>
</gene>
<name>R4JBL7_9BACT</name>
<dbReference type="Gene3D" id="3.30.1330.30">
    <property type="match status" value="1"/>
</dbReference>
<evidence type="ECO:0000256" key="1">
    <source>
        <dbReference type="ARBA" id="ARBA00007228"/>
    </source>
</evidence>
<evidence type="ECO:0000313" key="6">
    <source>
        <dbReference type="EMBL" id="AGK84838.1"/>
    </source>
</evidence>
<evidence type="ECO:0000259" key="5">
    <source>
        <dbReference type="Pfam" id="PF22435"/>
    </source>
</evidence>
<dbReference type="PANTHER" id="PTHR43191:SF2">
    <property type="entry name" value="RRNA METHYLTRANSFERASE 3, MITOCHONDRIAL"/>
    <property type="match status" value="1"/>
</dbReference>
<dbReference type="InterPro" id="IPR029028">
    <property type="entry name" value="Alpha/beta_knot_MTases"/>
</dbReference>
<evidence type="ECO:0000256" key="3">
    <source>
        <dbReference type="ARBA" id="ARBA00022679"/>
    </source>
</evidence>